<protein>
    <submittedName>
        <fullName evidence="1">HYDIN protein</fullName>
    </submittedName>
</protein>
<organism evidence="1">
    <name type="scientific">Hydatigena taeniaeformis</name>
    <name type="common">Feline tapeworm</name>
    <name type="synonym">Taenia taeniaeformis</name>
    <dbReference type="NCBI Taxonomy" id="6205"/>
    <lineage>
        <taxon>Eukaryota</taxon>
        <taxon>Metazoa</taxon>
        <taxon>Spiralia</taxon>
        <taxon>Lophotrochozoa</taxon>
        <taxon>Platyhelminthes</taxon>
        <taxon>Cestoda</taxon>
        <taxon>Eucestoda</taxon>
        <taxon>Cyclophyllidea</taxon>
        <taxon>Taeniidae</taxon>
        <taxon>Hydatigera</taxon>
    </lineage>
</organism>
<name>A0A0R3WW93_HYDTA</name>
<dbReference type="Gene3D" id="2.60.40.10">
    <property type="entry name" value="Immunoglobulins"/>
    <property type="match status" value="1"/>
</dbReference>
<dbReference type="WBParaSite" id="TTAC_0000503301-mRNA-1">
    <property type="protein sequence ID" value="TTAC_0000503301-mRNA-1"/>
    <property type="gene ID" value="TTAC_0000503301"/>
</dbReference>
<reference evidence="1" key="1">
    <citation type="submission" date="2017-02" db="UniProtKB">
        <authorList>
            <consortium name="WormBaseParasite"/>
        </authorList>
    </citation>
    <scope>IDENTIFICATION</scope>
</reference>
<proteinExistence type="predicted"/>
<dbReference type="AlphaFoldDB" id="A0A0R3WW93"/>
<accession>A0A0R3WW93</accession>
<evidence type="ECO:0000313" key="1">
    <source>
        <dbReference type="WBParaSite" id="TTAC_0000503301-mRNA-1"/>
    </source>
</evidence>
<sequence>LIAPGLSCSFLVKLVSSDLQDDVCETLRIFYRPEEEPLKVRIFAKREEEYINLTLVPQVVDMGLCLVNSSLSKMVPFNLFSQKRARIFLCPDFDGVFDVSPSEFELVHEMATEAQIKFRPVVSGEFQTTIQVESENRHVGEIMCHGTMCLG</sequence>
<dbReference type="InterPro" id="IPR013783">
    <property type="entry name" value="Ig-like_fold"/>
</dbReference>
<dbReference type="STRING" id="6205.A0A0R3WW93"/>